<evidence type="ECO:0007829" key="9">
    <source>
        <dbReference type="PeptideAtlas" id="B7Q752"/>
    </source>
</evidence>
<dbReference type="VEuPathDB" id="VectorBase:ISCW011539"/>
<name>B7Q752_IXOSC</name>
<keyword evidence="3 6" id="KW-0413">Isomerase</keyword>
<reference evidence="6 8" key="1">
    <citation type="submission" date="2008-03" db="EMBL/GenBank/DDBJ databases">
        <title>Annotation of Ixodes scapularis.</title>
        <authorList>
            <consortium name="Ixodes scapularis Genome Project Consortium"/>
            <person name="Caler E."/>
            <person name="Hannick L.I."/>
            <person name="Bidwell S."/>
            <person name="Joardar V."/>
            <person name="Thiagarajan M."/>
            <person name="Amedeo P."/>
            <person name="Galinsky K.J."/>
            <person name="Schobel S."/>
            <person name="Inman J."/>
            <person name="Hostetler J."/>
            <person name="Miller J."/>
            <person name="Hammond M."/>
            <person name="Megy K."/>
            <person name="Lawson D."/>
            <person name="Kodira C."/>
            <person name="Sutton G."/>
            <person name="Meyer J."/>
            <person name="Hill C.A."/>
            <person name="Birren B."/>
            <person name="Nene V."/>
            <person name="Collins F."/>
            <person name="Alarcon-Chaidez F."/>
            <person name="Wikel S."/>
            <person name="Strausberg R."/>
        </authorList>
    </citation>
    <scope>NUCLEOTIDE SEQUENCE [LARGE SCALE GENOMIC DNA]</scope>
    <source>
        <strain evidence="8">Wikel</strain>
        <strain evidence="6">Wikel colony</strain>
    </source>
</reference>
<feature type="region of interest" description="Disordered" evidence="4">
    <location>
        <begin position="365"/>
        <end position="386"/>
    </location>
</feature>
<dbReference type="GO" id="GO:0009982">
    <property type="term" value="F:pseudouridine synthase activity"/>
    <property type="evidence" value="ECO:0000318"/>
    <property type="project" value="GO_Central"/>
</dbReference>
<organism>
    <name type="scientific">Ixodes scapularis</name>
    <name type="common">Black-legged tick</name>
    <name type="synonym">Deer tick</name>
    <dbReference type="NCBI Taxonomy" id="6945"/>
    <lineage>
        <taxon>Eukaryota</taxon>
        <taxon>Metazoa</taxon>
        <taxon>Ecdysozoa</taxon>
        <taxon>Arthropoda</taxon>
        <taxon>Chelicerata</taxon>
        <taxon>Arachnida</taxon>
        <taxon>Acari</taxon>
        <taxon>Parasitiformes</taxon>
        <taxon>Ixodida</taxon>
        <taxon>Ixodoidea</taxon>
        <taxon>Ixodidae</taxon>
        <taxon>Ixodinae</taxon>
        <taxon>Ixodes</taxon>
    </lineage>
</organism>
<dbReference type="OrthoDB" id="25767at2759"/>
<dbReference type="EMBL" id="DS872141">
    <property type="protein sequence ID" value="EEC14674.1"/>
    <property type="molecule type" value="Genomic_DNA"/>
</dbReference>
<dbReference type="SUPFAM" id="SSF55120">
    <property type="entry name" value="Pseudouridine synthase"/>
    <property type="match status" value="1"/>
</dbReference>
<dbReference type="HAMAP" id="MF_00171">
    <property type="entry name" value="TruA"/>
    <property type="match status" value="1"/>
</dbReference>
<evidence type="ECO:0000259" key="5">
    <source>
        <dbReference type="Pfam" id="PF01416"/>
    </source>
</evidence>
<dbReference type="Gene3D" id="3.30.70.580">
    <property type="entry name" value="Pseudouridine synthase I, catalytic domain, N-terminal subdomain"/>
    <property type="match status" value="1"/>
</dbReference>
<evidence type="ECO:0000256" key="4">
    <source>
        <dbReference type="SAM" id="MobiDB-lite"/>
    </source>
</evidence>
<evidence type="ECO:0000313" key="8">
    <source>
        <dbReference type="Proteomes" id="UP000001555"/>
    </source>
</evidence>
<dbReference type="GO" id="GO:0005634">
    <property type="term" value="C:nucleus"/>
    <property type="evidence" value="ECO:0000318"/>
    <property type="project" value="GO_Central"/>
</dbReference>
<accession>B7Q752</accession>
<dbReference type="InterPro" id="IPR041707">
    <property type="entry name" value="Pus3-like"/>
</dbReference>
<dbReference type="InterPro" id="IPR020103">
    <property type="entry name" value="PsdUridine_synth_cat_dom_sf"/>
</dbReference>
<dbReference type="EMBL" id="ABJB011095325">
    <property type="status" value="NOT_ANNOTATED_CDS"/>
    <property type="molecule type" value="Genomic_DNA"/>
</dbReference>
<evidence type="ECO:0000256" key="3">
    <source>
        <dbReference type="ARBA" id="ARBA00023235"/>
    </source>
</evidence>
<dbReference type="GO" id="GO:0160147">
    <property type="term" value="F:tRNA pseudouridine(38-40) synthase activity"/>
    <property type="evidence" value="ECO:0007669"/>
    <property type="project" value="UniProtKB-EC"/>
</dbReference>
<dbReference type="Proteomes" id="UP000001555">
    <property type="component" value="Unassembled WGS sequence"/>
</dbReference>
<dbReference type="VEuPathDB" id="VectorBase:ISCP_021690"/>
<dbReference type="NCBIfam" id="TIGR00071">
    <property type="entry name" value="hisT_truA"/>
    <property type="match status" value="1"/>
</dbReference>
<dbReference type="AlphaFoldDB" id="B7Q752"/>
<dbReference type="InterPro" id="IPR001406">
    <property type="entry name" value="PsdUridine_synth_TruA"/>
</dbReference>
<keyword evidence="9" id="KW-1267">Proteomics identification</keyword>
<evidence type="ECO:0000256" key="2">
    <source>
        <dbReference type="ARBA" id="ARBA00022694"/>
    </source>
</evidence>
<feature type="non-terminal residue" evidence="6">
    <location>
        <position position="1"/>
    </location>
</feature>
<dbReference type="CDD" id="cd02569">
    <property type="entry name" value="PseudoU_synth_ScPus3"/>
    <property type="match status" value="1"/>
</dbReference>
<dbReference type="Gene3D" id="3.30.70.660">
    <property type="entry name" value="Pseudouridine synthase I, catalytic domain, C-terminal subdomain"/>
    <property type="match status" value="1"/>
</dbReference>
<sequence length="398" mass="44686">KRHVALRFLYLGWNYDGYVVQEDTANTVEAALFQALQRTRLLDLRETSNYHRCGRTDKGVSAFSQVISIDLRSNLTEGPEGTAPSARSIHSVISVARSTELDYVKILNGVLPPDIRVLAWAPAEPSFSARFDCQARTYRYFLPKGNLVVQRMREAAKLLVGEHDFRNLCKMDVGNGVTRYVRRILSTELYDGEPEGDGGSSGYQMLCLEIVGQAFLWHQVRCIVAILLLVGQGLEEPEVVSKLLDVEAHPCKPQYGMASEIPLVLYDCQFEGLDWRYDVAELTAVSKHLQKLWMHERVKSEMIRSMLKDIAGLPCMAGTEVLSQCDPLLSGPTARVYRPLLQRPVCDSLEERVRHFAKRRKIEASDGLDEDGRGAEVDRRQGPMDVAMDAAVDVANKD</sequence>
<dbReference type="EMBL" id="ABJB010418129">
    <property type="status" value="NOT_ANNOTATED_CDS"/>
    <property type="molecule type" value="Genomic_DNA"/>
</dbReference>
<evidence type="ECO:0000313" key="6">
    <source>
        <dbReference type="EMBL" id="EEC14674.1"/>
    </source>
</evidence>
<keyword evidence="8" id="KW-1185">Reference proteome</keyword>
<keyword evidence="2" id="KW-0819">tRNA processing</keyword>
<dbReference type="PANTHER" id="PTHR11142:SF5">
    <property type="entry name" value="TRNA PSEUDOURIDINE(38_39) SYNTHASE"/>
    <property type="match status" value="1"/>
</dbReference>
<dbReference type="InterPro" id="IPR020094">
    <property type="entry name" value="TruA/RsuA/RluB/E/F_N"/>
</dbReference>
<dbReference type="EnsemblMetazoa" id="ISCW011539-RA">
    <property type="protein sequence ID" value="ISCW011539-PA"/>
    <property type="gene ID" value="ISCW011539"/>
</dbReference>
<dbReference type="VEuPathDB" id="VectorBase:ISCI011539"/>
<proteinExistence type="evidence at protein level"/>
<evidence type="ECO:0000313" key="7">
    <source>
        <dbReference type="EnsemblMetazoa" id="ISCW011539-PA"/>
    </source>
</evidence>
<dbReference type="GO" id="GO:1990481">
    <property type="term" value="P:mRNA pseudouridine synthesis"/>
    <property type="evidence" value="ECO:0000318"/>
    <property type="project" value="GO_Central"/>
</dbReference>
<dbReference type="InterPro" id="IPR020097">
    <property type="entry name" value="PsdUridine_synth_TruA_a/b_dom"/>
</dbReference>
<dbReference type="PANTHER" id="PTHR11142">
    <property type="entry name" value="PSEUDOURIDYLATE SYNTHASE"/>
    <property type="match status" value="1"/>
</dbReference>
<dbReference type="PaxDb" id="6945-B7Q752"/>
<dbReference type="GO" id="GO:0005737">
    <property type="term" value="C:cytoplasm"/>
    <property type="evidence" value="ECO:0000318"/>
    <property type="project" value="GO_Central"/>
</dbReference>
<comment type="similarity">
    <text evidence="1">Belongs to the tRNA pseudouridine synthase TruA family.</text>
</comment>
<gene>
    <name evidence="6" type="ORF">IscW_ISCW011539</name>
</gene>
<dbReference type="Pfam" id="PF01416">
    <property type="entry name" value="PseudoU_synth_1"/>
    <property type="match status" value="1"/>
</dbReference>
<dbReference type="STRING" id="6945.B7Q752"/>
<feature type="compositionally biased region" description="Basic and acidic residues" evidence="4">
    <location>
        <begin position="370"/>
        <end position="382"/>
    </location>
</feature>
<dbReference type="GO" id="GO:0003723">
    <property type="term" value="F:RNA binding"/>
    <property type="evidence" value="ECO:0007669"/>
    <property type="project" value="InterPro"/>
</dbReference>
<dbReference type="HOGENOM" id="CLU_014673_2_0_1"/>
<dbReference type="FunFam" id="3.30.70.580:FF:000007">
    <property type="entry name" value="tRNA pseudouridine synthase"/>
    <property type="match status" value="1"/>
</dbReference>
<feature type="domain" description="Pseudouridine synthase I TruA alpha/beta" evidence="5">
    <location>
        <begin position="155"/>
        <end position="271"/>
    </location>
</feature>
<dbReference type="InParanoid" id="B7Q752"/>
<dbReference type="GO" id="GO:0031119">
    <property type="term" value="P:tRNA pseudouridine synthesis"/>
    <property type="evidence" value="ECO:0000318"/>
    <property type="project" value="GO_Central"/>
</dbReference>
<dbReference type="EC" id="5.4.99.12" evidence="6"/>
<protein>
    <submittedName>
        <fullName evidence="6">Pseudouridylate synthase, putative</fullName>
        <ecNumber evidence="6">5.4.99.12</ecNumber>
    </submittedName>
</protein>
<dbReference type="FunCoup" id="B7Q752">
    <property type="interactions" value="1580"/>
</dbReference>
<evidence type="ECO:0000256" key="1">
    <source>
        <dbReference type="ARBA" id="ARBA00009375"/>
    </source>
</evidence>
<dbReference type="InterPro" id="IPR020095">
    <property type="entry name" value="PsdUridine_synth_TruA_C"/>
</dbReference>
<reference evidence="7" key="2">
    <citation type="submission" date="2020-05" db="UniProtKB">
        <authorList>
            <consortium name="EnsemblMetazoa"/>
        </authorList>
    </citation>
    <scope>IDENTIFICATION</scope>
    <source>
        <strain evidence="7">wikel</strain>
    </source>
</reference>
<dbReference type="EMBL" id="ABJB010330157">
    <property type="status" value="NOT_ANNOTATED_CDS"/>
    <property type="molecule type" value="Genomic_DNA"/>
</dbReference>